<gene>
    <name evidence="6" type="ORF">BP6252_10011</name>
</gene>
<evidence type="ECO:0000313" key="6">
    <source>
        <dbReference type="EMBL" id="RDW66376.1"/>
    </source>
</evidence>
<sequence length="561" mass="63557">MSSWSACSEKAQAAKNQLEEKVEGLVSLLTAAQTSASALGPDSDFRYVLPPKPIQDPLTPRSIDVDARGLSDAAASQIQPTLPQLQYSSSHITNDSLSSPEWTLSADEQLQLFQNSMASYFPFVVIPMSMTVEELRTTRPVLFDNIMMVTSYTKASRQLRLRSEVIKSVIEQIYFQGKKSLDLLQGILVFTAWYHQCLGPSPQMTNMVQLATALVFDLGLHRAQIPFDGNENYNEAMKGLSDKRIRLPRTLEERRAFLGLFCLSRELSSNCGKTEPLQSSPYVEECCIAIEKQQEYLSDRYLVFQVRLQNIADAAVHSFPFHGVDYWSKLGPEPIYMLVKSFERDLEQFENTLEPELAQNTLFQIHLLSISVHITDIALRKSPSTESTQPKSSPQRLIILMDCLQSTKAFFTKWLSLPSSLYHHLPMNVFVLVAHAVIVLGMLNLFQDDGWDLNYVREIAAFSPTMDKLAQKYEEASLEIDNSAASGHSSFWKHGMKMKKLQDWYDVKLMGMSRQGERRNEDLETLAEAAARDVTTGFDFDMLDEGFWNEMIARTAYDEVV</sequence>
<organism evidence="6 7">
    <name type="scientific">Coleophoma cylindrospora</name>
    <dbReference type="NCBI Taxonomy" id="1849047"/>
    <lineage>
        <taxon>Eukaryota</taxon>
        <taxon>Fungi</taxon>
        <taxon>Dikarya</taxon>
        <taxon>Ascomycota</taxon>
        <taxon>Pezizomycotina</taxon>
        <taxon>Leotiomycetes</taxon>
        <taxon>Helotiales</taxon>
        <taxon>Dermateaceae</taxon>
        <taxon>Coleophoma</taxon>
    </lineage>
</organism>
<keyword evidence="3" id="KW-0238">DNA-binding</keyword>
<keyword evidence="4" id="KW-0804">Transcription</keyword>
<dbReference type="GO" id="GO:0000981">
    <property type="term" value="F:DNA-binding transcription factor activity, RNA polymerase II-specific"/>
    <property type="evidence" value="ECO:0007669"/>
    <property type="project" value="TreeGrafter"/>
</dbReference>
<evidence type="ECO:0000313" key="7">
    <source>
        <dbReference type="Proteomes" id="UP000256645"/>
    </source>
</evidence>
<comment type="caution">
    <text evidence="6">The sequence shown here is derived from an EMBL/GenBank/DDBJ whole genome shotgun (WGS) entry which is preliminary data.</text>
</comment>
<keyword evidence="2" id="KW-0805">Transcription regulation</keyword>
<keyword evidence="7" id="KW-1185">Reference proteome</keyword>
<dbReference type="GO" id="GO:0000976">
    <property type="term" value="F:transcription cis-regulatory region binding"/>
    <property type="evidence" value="ECO:0007669"/>
    <property type="project" value="TreeGrafter"/>
</dbReference>
<reference evidence="6 7" key="1">
    <citation type="journal article" date="2018" name="IMA Fungus">
        <title>IMA Genome-F 9: Draft genome sequence of Annulohypoxylon stygium, Aspergillus mulundensis, Berkeleyomyces basicola (syn. Thielaviopsis basicola), Ceratocystis smalleyi, two Cercospora beticola strains, Coleophoma cylindrospora, Fusarium fracticaudum, Phialophora cf. hyalina, and Morchella septimelata.</title>
        <authorList>
            <person name="Wingfield B.D."/>
            <person name="Bills G.F."/>
            <person name="Dong Y."/>
            <person name="Huang W."/>
            <person name="Nel W.J."/>
            <person name="Swalarsk-Parry B.S."/>
            <person name="Vaghefi N."/>
            <person name="Wilken P.M."/>
            <person name="An Z."/>
            <person name="de Beer Z.W."/>
            <person name="De Vos L."/>
            <person name="Chen L."/>
            <person name="Duong T.A."/>
            <person name="Gao Y."/>
            <person name="Hammerbacher A."/>
            <person name="Kikkert J.R."/>
            <person name="Li Y."/>
            <person name="Li H."/>
            <person name="Li K."/>
            <person name="Li Q."/>
            <person name="Liu X."/>
            <person name="Ma X."/>
            <person name="Naidoo K."/>
            <person name="Pethybridge S.J."/>
            <person name="Sun J."/>
            <person name="Steenkamp E.T."/>
            <person name="van der Nest M.A."/>
            <person name="van Wyk S."/>
            <person name="Wingfield M.J."/>
            <person name="Xiong C."/>
            <person name="Yue Q."/>
            <person name="Zhang X."/>
        </authorList>
    </citation>
    <scope>NUCLEOTIDE SEQUENCE [LARGE SCALE GENOMIC DNA]</scope>
    <source>
        <strain evidence="6 7">BP6252</strain>
    </source>
</reference>
<evidence type="ECO:0000256" key="2">
    <source>
        <dbReference type="ARBA" id="ARBA00023015"/>
    </source>
</evidence>
<protein>
    <recommendedName>
        <fullName evidence="8">Transcription factor domain-containing protein</fullName>
    </recommendedName>
</protein>
<evidence type="ECO:0000256" key="3">
    <source>
        <dbReference type="ARBA" id="ARBA00023125"/>
    </source>
</evidence>
<evidence type="ECO:0000256" key="5">
    <source>
        <dbReference type="ARBA" id="ARBA00023242"/>
    </source>
</evidence>
<evidence type="ECO:0000256" key="4">
    <source>
        <dbReference type="ARBA" id="ARBA00023163"/>
    </source>
</evidence>
<proteinExistence type="predicted"/>
<keyword evidence="5" id="KW-0539">Nucleus</keyword>
<evidence type="ECO:0008006" key="8">
    <source>
        <dbReference type="Google" id="ProtNLM"/>
    </source>
</evidence>
<dbReference type="STRING" id="1849047.A0A3D8QX54"/>
<comment type="subcellular location">
    <subcellularLocation>
        <location evidence="1">Nucleus</location>
    </subcellularLocation>
</comment>
<accession>A0A3D8QX54</accession>
<dbReference type="Proteomes" id="UP000256645">
    <property type="component" value="Unassembled WGS sequence"/>
</dbReference>
<dbReference type="AlphaFoldDB" id="A0A3D8QX54"/>
<dbReference type="EMBL" id="PDLM01000011">
    <property type="protein sequence ID" value="RDW66376.1"/>
    <property type="molecule type" value="Genomic_DNA"/>
</dbReference>
<dbReference type="InterPro" id="IPR051089">
    <property type="entry name" value="prtT"/>
</dbReference>
<dbReference type="GO" id="GO:0005634">
    <property type="term" value="C:nucleus"/>
    <property type="evidence" value="ECO:0007669"/>
    <property type="project" value="UniProtKB-SubCell"/>
</dbReference>
<dbReference type="PANTHER" id="PTHR31845:SF10">
    <property type="entry name" value="ZN(II)2CYS6 TRANSCRIPTION FACTOR (EUROFUNG)"/>
    <property type="match status" value="1"/>
</dbReference>
<dbReference type="PANTHER" id="PTHR31845">
    <property type="entry name" value="FINGER DOMAIN PROTEIN, PUTATIVE-RELATED"/>
    <property type="match status" value="1"/>
</dbReference>
<dbReference type="CDD" id="cd12148">
    <property type="entry name" value="fungal_TF_MHR"/>
    <property type="match status" value="1"/>
</dbReference>
<name>A0A3D8QX54_9HELO</name>
<evidence type="ECO:0000256" key="1">
    <source>
        <dbReference type="ARBA" id="ARBA00004123"/>
    </source>
</evidence>
<dbReference type="OrthoDB" id="5226580at2759"/>